<evidence type="ECO:0000313" key="1">
    <source>
        <dbReference type="EMBL" id="CAG8543259.1"/>
    </source>
</evidence>
<sequence>MPYDEYNDDTLIDHDLEPLLYFKTTDTIGPTFNYTGLTTFVQGNKKDPLDIICPTAFCPTGLLY</sequence>
<dbReference type="Proteomes" id="UP000789831">
    <property type="component" value="Unassembled WGS sequence"/>
</dbReference>
<protein>
    <submittedName>
        <fullName evidence="1">966_t:CDS:1</fullName>
    </submittedName>
</protein>
<organism evidence="1 2">
    <name type="scientific">Ambispora gerdemannii</name>
    <dbReference type="NCBI Taxonomy" id="144530"/>
    <lineage>
        <taxon>Eukaryota</taxon>
        <taxon>Fungi</taxon>
        <taxon>Fungi incertae sedis</taxon>
        <taxon>Mucoromycota</taxon>
        <taxon>Glomeromycotina</taxon>
        <taxon>Glomeromycetes</taxon>
        <taxon>Archaeosporales</taxon>
        <taxon>Ambisporaceae</taxon>
        <taxon>Ambispora</taxon>
    </lineage>
</organism>
<comment type="caution">
    <text evidence="1">The sequence shown here is derived from an EMBL/GenBank/DDBJ whole genome shotgun (WGS) entry which is preliminary data.</text>
</comment>
<keyword evidence="2" id="KW-1185">Reference proteome</keyword>
<proteinExistence type="predicted"/>
<name>A0A9N9ASG4_9GLOM</name>
<evidence type="ECO:0000313" key="2">
    <source>
        <dbReference type="Proteomes" id="UP000789831"/>
    </source>
</evidence>
<dbReference type="EMBL" id="CAJVPL010000957">
    <property type="protein sequence ID" value="CAG8543259.1"/>
    <property type="molecule type" value="Genomic_DNA"/>
</dbReference>
<reference evidence="1" key="1">
    <citation type="submission" date="2021-06" db="EMBL/GenBank/DDBJ databases">
        <authorList>
            <person name="Kallberg Y."/>
            <person name="Tangrot J."/>
            <person name="Rosling A."/>
        </authorList>
    </citation>
    <scope>NUCLEOTIDE SEQUENCE</scope>
    <source>
        <strain evidence="1">MT106</strain>
    </source>
</reference>
<accession>A0A9N9ASG4</accession>
<dbReference type="AlphaFoldDB" id="A0A9N9ASG4"/>
<gene>
    <name evidence="1" type="ORF">AGERDE_LOCUS6293</name>
</gene>